<dbReference type="Pfam" id="PF01503">
    <property type="entry name" value="PRA-PH"/>
    <property type="match status" value="1"/>
</dbReference>
<keyword evidence="13 15" id="KW-0368">Histidine biosynthesis</keyword>
<sequence length="256" mass="28799">MSMPISSLKDTIKWDDKGLCPAIVQDFHTKEVLTLAYVNEESFLKSLETKQTWFWSRSRAELWHKGATSGNTQQIVGFRYDCDADAILFEVVCAGPACHTGETSCFHNVVMADDGQEGVADASSVQNVNVSGAKGQLEQQVQKVQAIAEQGSAQGADERFAVLEELEQLIEERFKTRPEGAYTTYLFEKGLDKILKKVGEETAESIIAAKNNDNAELRYEVSDLIYHLLVLLRQQGLELDEIMQELQLRHERPRKD</sequence>
<keyword evidence="10 15" id="KW-0547">Nucleotide-binding</keyword>
<dbReference type="GO" id="GO:0004636">
    <property type="term" value="F:phosphoribosyl-ATP diphosphatase activity"/>
    <property type="evidence" value="ECO:0007669"/>
    <property type="project" value="UniProtKB-EC"/>
</dbReference>
<dbReference type="EMBL" id="JAGGKG010000016">
    <property type="protein sequence ID" value="MBP1906573.1"/>
    <property type="molecule type" value="Genomic_DNA"/>
</dbReference>
<dbReference type="CDD" id="cd11534">
    <property type="entry name" value="NTP-PPase_HisIE_like"/>
    <property type="match status" value="1"/>
</dbReference>
<dbReference type="NCBIfam" id="TIGR03188">
    <property type="entry name" value="histidine_hisI"/>
    <property type="match status" value="1"/>
</dbReference>
<dbReference type="EC" id="3.6.1.31" evidence="15"/>
<comment type="similarity">
    <text evidence="6 15">In the C-terminal section; belongs to the PRA-PH family.</text>
</comment>
<evidence type="ECO:0000256" key="14">
    <source>
        <dbReference type="ARBA" id="ARBA00023268"/>
    </source>
</evidence>
<keyword evidence="8 15" id="KW-0963">Cytoplasm</keyword>
<evidence type="ECO:0000256" key="10">
    <source>
        <dbReference type="ARBA" id="ARBA00022741"/>
    </source>
</evidence>
<gene>
    <name evidence="15" type="primary">hisI</name>
    <name evidence="15" type="synonym">hisIE</name>
    <name evidence="17" type="ORF">J2Z32_003235</name>
</gene>
<comment type="subcellular location">
    <subcellularLocation>
        <location evidence="3 15">Cytoplasm</location>
    </subcellularLocation>
</comment>
<comment type="catalytic activity">
    <reaction evidence="2 15">
        <text>1-(5-phospho-beta-D-ribosyl)-ATP + H2O = 1-(5-phospho-beta-D-ribosyl)-5'-AMP + diphosphate + H(+)</text>
        <dbReference type="Rhea" id="RHEA:22828"/>
        <dbReference type="ChEBI" id="CHEBI:15377"/>
        <dbReference type="ChEBI" id="CHEBI:15378"/>
        <dbReference type="ChEBI" id="CHEBI:33019"/>
        <dbReference type="ChEBI" id="CHEBI:59457"/>
        <dbReference type="ChEBI" id="CHEBI:73183"/>
        <dbReference type="EC" id="3.6.1.31"/>
    </reaction>
</comment>
<evidence type="ECO:0000313" key="18">
    <source>
        <dbReference type="Proteomes" id="UP001519272"/>
    </source>
</evidence>
<organism evidence="17 18">
    <name type="scientific">Paenibacillus turicensis</name>
    <dbReference type="NCBI Taxonomy" id="160487"/>
    <lineage>
        <taxon>Bacteria</taxon>
        <taxon>Bacillati</taxon>
        <taxon>Bacillota</taxon>
        <taxon>Bacilli</taxon>
        <taxon>Bacillales</taxon>
        <taxon>Paenibacillaceae</taxon>
        <taxon>Paenibacillus</taxon>
    </lineage>
</organism>
<keyword evidence="18" id="KW-1185">Reference proteome</keyword>
<evidence type="ECO:0000256" key="9">
    <source>
        <dbReference type="ARBA" id="ARBA00022605"/>
    </source>
</evidence>
<comment type="similarity">
    <text evidence="7 15">In the N-terminal section; belongs to the PRA-CH family.</text>
</comment>
<feature type="domain" description="Phosphoribosyl-AMP cyclohydrolase" evidence="16">
    <location>
        <begin position="35"/>
        <end position="107"/>
    </location>
</feature>
<dbReference type="EC" id="3.5.4.19" evidence="15"/>
<keyword evidence="9 15" id="KW-0028">Amino-acid biosynthesis</keyword>
<evidence type="ECO:0000256" key="15">
    <source>
        <dbReference type="HAMAP-Rule" id="MF_01019"/>
    </source>
</evidence>
<dbReference type="HAMAP" id="MF_01020">
    <property type="entry name" value="HisE"/>
    <property type="match status" value="1"/>
</dbReference>
<keyword evidence="12 15" id="KW-0067">ATP-binding</keyword>
<dbReference type="InterPro" id="IPR021130">
    <property type="entry name" value="PRib-ATP_PPHydrolase-like"/>
</dbReference>
<name>A0ABS4FVG0_9BACL</name>
<dbReference type="Pfam" id="PF01502">
    <property type="entry name" value="PRA-CH"/>
    <property type="match status" value="1"/>
</dbReference>
<dbReference type="SUPFAM" id="SSF101386">
    <property type="entry name" value="all-alpha NTP pyrophosphatases"/>
    <property type="match status" value="1"/>
</dbReference>
<comment type="catalytic activity">
    <reaction evidence="1 15">
        <text>1-(5-phospho-beta-D-ribosyl)-5'-AMP + H2O = 1-(5-phospho-beta-D-ribosyl)-5-[(5-phospho-beta-D-ribosylamino)methylideneamino]imidazole-4-carboxamide</text>
        <dbReference type="Rhea" id="RHEA:20049"/>
        <dbReference type="ChEBI" id="CHEBI:15377"/>
        <dbReference type="ChEBI" id="CHEBI:58435"/>
        <dbReference type="ChEBI" id="CHEBI:59457"/>
        <dbReference type="EC" id="3.5.4.19"/>
    </reaction>
</comment>
<evidence type="ECO:0000256" key="2">
    <source>
        <dbReference type="ARBA" id="ARBA00001460"/>
    </source>
</evidence>
<dbReference type="PANTHER" id="PTHR42945">
    <property type="entry name" value="HISTIDINE BIOSYNTHESIS BIFUNCTIONAL PROTEIN"/>
    <property type="match status" value="1"/>
</dbReference>
<evidence type="ECO:0000256" key="1">
    <source>
        <dbReference type="ARBA" id="ARBA00000024"/>
    </source>
</evidence>
<keyword evidence="14 15" id="KW-0511">Multifunctional enzyme</keyword>
<dbReference type="GO" id="GO:0004635">
    <property type="term" value="F:phosphoribosyl-AMP cyclohydrolase activity"/>
    <property type="evidence" value="ECO:0007669"/>
    <property type="project" value="UniProtKB-EC"/>
</dbReference>
<dbReference type="SUPFAM" id="SSF141734">
    <property type="entry name" value="HisI-like"/>
    <property type="match status" value="1"/>
</dbReference>
<evidence type="ECO:0000256" key="3">
    <source>
        <dbReference type="ARBA" id="ARBA00004496"/>
    </source>
</evidence>
<dbReference type="PANTHER" id="PTHR42945:SF9">
    <property type="entry name" value="HISTIDINE BIOSYNTHESIS BIFUNCTIONAL PROTEIN HISIE"/>
    <property type="match status" value="1"/>
</dbReference>
<dbReference type="Gene3D" id="3.10.20.810">
    <property type="entry name" value="Phosphoribosyl-AMP cyclohydrolase"/>
    <property type="match status" value="1"/>
</dbReference>
<proteinExistence type="inferred from homology"/>
<dbReference type="NCBIfam" id="NF000768">
    <property type="entry name" value="PRK00051.1"/>
    <property type="match status" value="1"/>
</dbReference>
<dbReference type="Gene3D" id="1.10.287.1080">
    <property type="entry name" value="MazG-like"/>
    <property type="match status" value="1"/>
</dbReference>
<evidence type="ECO:0000256" key="5">
    <source>
        <dbReference type="ARBA" id="ARBA00005204"/>
    </source>
</evidence>
<feature type="region of interest" description="Phosphoribosyl-AMP cyclohydrolase" evidence="15">
    <location>
        <begin position="1"/>
        <end position="162"/>
    </location>
</feature>
<dbReference type="HAMAP" id="MF_01019">
    <property type="entry name" value="HisIE"/>
    <property type="match status" value="1"/>
</dbReference>
<dbReference type="RefSeq" id="WP_210090164.1">
    <property type="nucleotide sequence ID" value="NZ_JAGGKG010000016.1"/>
</dbReference>
<feature type="region of interest" description="Phosphoribosyl-ATP pyrophosphohydrolase" evidence="15">
    <location>
        <begin position="163"/>
        <end position="256"/>
    </location>
</feature>
<reference evidence="17 18" key="1">
    <citation type="submission" date="2021-03" db="EMBL/GenBank/DDBJ databases">
        <title>Genomic Encyclopedia of Type Strains, Phase IV (KMG-IV): sequencing the most valuable type-strain genomes for metagenomic binning, comparative biology and taxonomic classification.</title>
        <authorList>
            <person name="Goeker M."/>
        </authorList>
    </citation>
    <scope>NUCLEOTIDE SEQUENCE [LARGE SCALE GENOMIC DNA]</scope>
    <source>
        <strain evidence="17 18">DSM 14349</strain>
    </source>
</reference>
<dbReference type="InterPro" id="IPR023019">
    <property type="entry name" value="His_synth_HisIE"/>
</dbReference>
<evidence type="ECO:0000256" key="11">
    <source>
        <dbReference type="ARBA" id="ARBA00022801"/>
    </source>
</evidence>
<dbReference type="Proteomes" id="UP001519272">
    <property type="component" value="Unassembled WGS sequence"/>
</dbReference>
<keyword evidence="11 15" id="KW-0378">Hydrolase</keyword>
<protein>
    <recommendedName>
        <fullName evidence="15">Histidine biosynthesis bifunctional protein HisIE</fullName>
    </recommendedName>
    <domain>
        <recommendedName>
            <fullName evidence="15">Phosphoribosyl-AMP cyclohydrolase</fullName>
            <shortName evidence="15">PRA-CH</shortName>
            <ecNumber evidence="15">3.5.4.19</ecNumber>
        </recommendedName>
    </domain>
    <domain>
        <recommendedName>
            <fullName evidence="15">Phosphoribosyl-ATP pyrophosphatase</fullName>
            <shortName evidence="15">PRA-PH</shortName>
            <ecNumber evidence="15">3.6.1.31</ecNumber>
        </recommendedName>
    </domain>
</protein>
<accession>A0ABS4FVG0</accession>
<evidence type="ECO:0000256" key="6">
    <source>
        <dbReference type="ARBA" id="ARBA00007731"/>
    </source>
</evidence>
<evidence type="ECO:0000256" key="13">
    <source>
        <dbReference type="ARBA" id="ARBA00023102"/>
    </source>
</evidence>
<comment type="caution">
    <text evidence="17">The sequence shown here is derived from an EMBL/GenBank/DDBJ whole genome shotgun (WGS) entry which is preliminary data.</text>
</comment>
<evidence type="ECO:0000256" key="7">
    <source>
        <dbReference type="ARBA" id="ARBA00008299"/>
    </source>
</evidence>
<evidence type="ECO:0000256" key="8">
    <source>
        <dbReference type="ARBA" id="ARBA00022490"/>
    </source>
</evidence>
<evidence type="ECO:0000313" key="17">
    <source>
        <dbReference type="EMBL" id="MBP1906573.1"/>
    </source>
</evidence>
<dbReference type="NCBIfam" id="NF002747">
    <property type="entry name" value="PRK02759.1"/>
    <property type="match status" value="1"/>
</dbReference>
<dbReference type="InterPro" id="IPR002496">
    <property type="entry name" value="PRib_AMP_CycHydrolase_dom"/>
</dbReference>
<evidence type="ECO:0000256" key="4">
    <source>
        <dbReference type="ARBA" id="ARBA00005169"/>
    </source>
</evidence>
<dbReference type="InterPro" id="IPR008179">
    <property type="entry name" value="HisE"/>
</dbReference>
<comment type="pathway">
    <text evidence="5 15">Amino-acid biosynthesis; L-histidine biosynthesis; L-histidine from 5-phospho-alpha-D-ribose 1-diphosphate: step 2/9.</text>
</comment>
<evidence type="ECO:0000256" key="12">
    <source>
        <dbReference type="ARBA" id="ARBA00022840"/>
    </source>
</evidence>
<comment type="pathway">
    <text evidence="4 15">Amino-acid biosynthesis; L-histidine biosynthesis; L-histidine from 5-phospho-alpha-D-ribose 1-diphosphate: step 3/9.</text>
</comment>
<evidence type="ECO:0000259" key="16">
    <source>
        <dbReference type="Pfam" id="PF01502"/>
    </source>
</evidence>
<dbReference type="InterPro" id="IPR038019">
    <property type="entry name" value="PRib_AMP_CycHydrolase_sf"/>
</dbReference>